<dbReference type="RefSeq" id="XP_039117862.1">
    <property type="nucleotide sequence ID" value="XM_039261928.1"/>
</dbReference>
<organism evidence="7 8">
    <name type="scientific">Dioscorea cayennensis subsp. rotundata</name>
    <name type="common">White Guinea yam</name>
    <name type="synonym">Dioscorea rotundata</name>
    <dbReference type="NCBI Taxonomy" id="55577"/>
    <lineage>
        <taxon>Eukaryota</taxon>
        <taxon>Viridiplantae</taxon>
        <taxon>Streptophyta</taxon>
        <taxon>Embryophyta</taxon>
        <taxon>Tracheophyta</taxon>
        <taxon>Spermatophyta</taxon>
        <taxon>Magnoliopsida</taxon>
        <taxon>Liliopsida</taxon>
        <taxon>Dioscoreales</taxon>
        <taxon>Dioscoreaceae</taxon>
        <taxon>Dioscorea</taxon>
    </lineage>
</organism>
<evidence type="ECO:0000256" key="2">
    <source>
        <dbReference type="ARBA" id="ARBA00009074"/>
    </source>
</evidence>
<evidence type="ECO:0000313" key="8">
    <source>
        <dbReference type="RefSeq" id="XP_039117862.1"/>
    </source>
</evidence>
<keyword evidence="4 6" id="KW-1133">Transmembrane helix</keyword>
<reference evidence="8" key="1">
    <citation type="submission" date="2025-08" db="UniProtKB">
        <authorList>
            <consortium name="RefSeq"/>
        </authorList>
    </citation>
    <scope>IDENTIFICATION</scope>
</reference>
<evidence type="ECO:0000256" key="1">
    <source>
        <dbReference type="ARBA" id="ARBA00004370"/>
    </source>
</evidence>
<dbReference type="PANTHER" id="PTHR31113:SF3">
    <property type="entry name" value="UPF0496 PROTEIN 1"/>
    <property type="match status" value="1"/>
</dbReference>
<proteinExistence type="inferred from homology"/>
<sequence length="265" mass="30117">MGCTLSKCCRGGENKRTRYESVSKGSGEEPTANKTLSSATDHVTKSFQSVYKATLERFDLNHDTLGNIQELKHELLDNPQLISFIEDYLNTSIETLDFFSLLDKRLREAHSTVYLANRAVYLFETGAPGWAVLKDLEHLREQGNPFQPFPKTTEVELQRLCELHRSRIQKLLERQQVLNQKHGKVEQWKRILSWIGLVGISLLFISSTVLAIMTGPVAALTVLGLAGCVIPQVLDKGINPLLDKLKSSTEGFRWKGSMMMRRRRW</sequence>
<evidence type="ECO:0000256" key="3">
    <source>
        <dbReference type="ARBA" id="ARBA00022692"/>
    </source>
</evidence>
<keyword evidence="3 6" id="KW-0812">Transmembrane</keyword>
<keyword evidence="7" id="KW-1185">Reference proteome</keyword>
<feature type="transmembrane region" description="Helical" evidence="6">
    <location>
        <begin position="217"/>
        <end position="234"/>
    </location>
</feature>
<evidence type="ECO:0000256" key="6">
    <source>
        <dbReference type="SAM" id="Phobius"/>
    </source>
</evidence>
<dbReference type="Proteomes" id="UP001515500">
    <property type="component" value="Unplaced"/>
</dbReference>
<keyword evidence="5 6" id="KW-0472">Membrane</keyword>
<dbReference type="InterPro" id="IPR007749">
    <property type="entry name" value="DUF677"/>
</dbReference>
<evidence type="ECO:0000256" key="4">
    <source>
        <dbReference type="ARBA" id="ARBA00022989"/>
    </source>
</evidence>
<dbReference type="GeneID" id="120253625"/>
<comment type="similarity">
    <text evidence="2">Belongs to the UPF0496 family.</text>
</comment>
<dbReference type="GO" id="GO:0016020">
    <property type="term" value="C:membrane"/>
    <property type="evidence" value="ECO:0007669"/>
    <property type="project" value="UniProtKB-SubCell"/>
</dbReference>
<evidence type="ECO:0000256" key="5">
    <source>
        <dbReference type="ARBA" id="ARBA00023136"/>
    </source>
</evidence>
<dbReference type="AlphaFoldDB" id="A0AB40ASB9"/>
<protein>
    <submittedName>
        <fullName evidence="8">UPF0496 protein 1-like</fullName>
    </submittedName>
</protein>
<name>A0AB40ASB9_DIOCR</name>
<accession>A0AB40ASB9</accession>
<dbReference type="PANTHER" id="PTHR31113">
    <property type="entry name" value="UPF0496 PROTEIN 3-RELATED"/>
    <property type="match status" value="1"/>
</dbReference>
<comment type="subcellular location">
    <subcellularLocation>
        <location evidence="1">Membrane</location>
    </subcellularLocation>
</comment>
<gene>
    <name evidence="8" type="primary">LOC120253625</name>
</gene>
<evidence type="ECO:0000313" key="7">
    <source>
        <dbReference type="Proteomes" id="UP001515500"/>
    </source>
</evidence>
<dbReference type="Pfam" id="PF05055">
    <property type="entry name" value="DUF677"/>
    <property type="match status" value="1"/>
</dbReference>
<feature type="transmembrane region" description="Helical" evidence="6">
    <location>
        <begin position="191"/>
        <end position="211"/>
    </location>
</feature>